<reference evidence="3" key="1">
    <citation type="submission" date="2017-02" db="UniProtKB">
        <authorList>
            <consortium name="WormBaseParasite"/>
        </authorList>
    </citation>
    <scope>IDENTIFICATION</scope>
</reference>
<organism evidence="2 3">
    <name type="scientific">Syphacia muris</name>
    <dbReference type="NCBI Taxonomy" id="451379"/>
    <lineage>
        <taxon>Eukaryota</taxon>
        <taxon>Metazoa</taxon>
        <taxon>Ecdysozoa</taxon>
        <taxon>Nematoda</taxon>
        <taxon>Chromadorea</taxon>
        <taxon>Rhabditida</taxon>
        <taxon>Spirurina</taxon>
        <taxon>Oxyuridomorpha</taxon>
        <taxon>Oxyuroidea</taxon>
        <taxon>Oxyuridae</taxon>
        <taxon>Syphacia</taxon>
    </lineage>
</organism>
<evidence type="ECO:0000256" key="1">
    <source>
        <dbReference type="SAM" id="Phobius"/>
    </source>
</evidence>
<evidence type="ECO:0000313" key="3">
    <source>
        <dbReference type="WBParaSite" id="SMUV_0000155301-mRNA-1"/>
    </source>
</evidence>
<accession>A0A0N5ABM7</accession>
<dbReference type="Proteomes" id="UP000046393">
    <property type="component" value="Unplaced"/>
</dbReference>
<keyword evidence="2" id="KW-1185">Reference proteome</keyword>
<keyword evidence="1" id="KW-1133">Transmembrane helix</keyword>
<dbReference type="WBParaSite" id="SMUV_0000155301-mRNA-1">
    <property type="protein sequence ID" value="SMUV_0000155301-mRNA-1"/>
    <property type="gene ID" value="SMUV_0000155301"/>
</dbReference>
<protein>
    <submittedName>
        <fullName evidence="3">Secreted protein</fullName>
    </submittedName>
</protein>
<feature type="transmembrane region" description="Helical" evidence="1">
    <location>
        <begin position="22"/>
        <end position="47"/>
    </location>
</feature>
<proteinExistence type="predicted"/>
<dbReference type="AlphaFoldDB" id="A0A0N5ABM7"/>
<name>A0A0N5ABM7_9BILA</name>
<keyword evidence="1" id="KW-0472">Membrane</keyword>
<sequence>MLTAVIENIVNAVKNCPVSDRFVYVFAIYLISAAISQGCCSLAGGCLKFRKKEEALRCWTVSNRRPSACEADVMTCPAQEHAVTKVVELLLESAIISRPGILLFPLFFELFRSLQDRV</sequence>
<keyword evidence="1" id="KW-0812">Transmembrane</keyword>
<evidence type="ECO:0000313" key="2">
    <source>
        <dbReference type="Proteomes" id="UP000046393"/>
    </source>
</evidence>